<dbReference type="OrthoDB" id="4733511at2759"/>
<dbReference type="AlphaFoldDB" id="A0A2J6SIG0"/>
<evidence type="ECO:0000313" key="2">
    <source>
        <dbReference type="EMBL" id="PMD50556.1"/>
    </source>
</evidence>
<feature type="compositionally biased region" description="Polar residues" evidence="1">
    <location>
        <begin position="13"/>
        <end position="22"/>
    </location>
</feature>
<sequence>MACTASRVRKSSPTKPSKNPRSTPRRSRTHDARTVKSSLASDQRAVFDWYEENQYRDDAGDIFSSEWQCRLTDWRNEFDPDTQNVHDRMLQLKEDPETLELGLFFVAHSVAAFSLWHILQACYELDKRICETSKSQNKKLTQWQQLRPFQYLLSTDIVSEWGTHLDSLSAQVKPSTNIFKKEIAASRLIAMAEGVQVLEEALSILTSVFMGKREAMSCSFWMLDLIREGVDNRCRAIEKHITHHEDSS</sequence>
<accession>A0A2J6SIG0</accession>
<evidence type="ECO:0000256" key="1">
    <source>
        <dbReference type="SAM" id="MobiDB-lite"/>
    </source>
</evidence>
<dbReference type="EMBL" id="KZ613913">
    <property type="protein sequence ID" value="PMD50556.1"/>
    <property type="molecule type" value="Genomic_DNA"/>
</dbReference>
<name>A0A2J6SIG0_9HELO</name>
<feature type="region of interest" description="Disordered" evidence="1">
    <location>
        <begin position="1"/>
        <end position="35"/>
    </location>
</feature>
<organism evidence="2 3">
    <name type="scientific">Hyaloscypha bicolor E</name>
    <dbReference type="NCBI Taxonomy" id="1095630"/>
    <lineage>
        <taxon>Eukaryota</taxon>
        <taxon>Fungi</taxon>
        <taxon>Dikarya</taxon>
        <taxon>Ascomycota</taxon>
        <taxon>Pezizomycotina</taxon>
        <taxon>Leotiomycetes</taxon>
        <taxon>Helotiales</taxon>
        <taxon>Hyaloscyphaceae</taxon>
        <taxon>Hyaloscypha</taxon>
        <taxon>Hyaloscypha bicolor</taxon>
    </lineage>
</organism>
<evidence type="ECO:0000313" key="3">
    <source>
        <dbReference type="Proteomes" id="UP000235371"/>
    </source>
</evidence>
<dbReference type="GeneID" id="36579558"/>
<reference evidence="2 3" key="1">
    <citation type="submission" date="2016-04" db="EMBL/GenBank/DDBJ databases">
        <title>A degradative enzymes factory behind the ericoid mycorrhizal symbiosis.</title>
        <authorList>
            <consortium name="DOE Joint Genome Institute"/>
            <person name="Martino E."/>
            <person name="Morin E."/>
            <person name="Grelet G."/>
            <person name="Kuo A."/>
            <person name="Kohler A."/>
            <person name="Daghino S."/>
            <person name="Barry K."/>
            <person name="Choi C."/>
            <person name="Cichocki N."/>
            <person name="Clum A."/>
            <person name="Copeland A."/>
            <person name="Hainaut M."/>
            <person name="Haridas S."/>
            <person name="Labutti K."/>
            <person name="Lindquist E."/>
            <person name="Lipzen A."/>
            <person name="Khouja H.-R."/>
            <person name="Murat C."/>
            <person name="Ohm R."/>
            <person name="Olson A."/>
            <person name="Spatafora J."/>
            <person name="Veneault-Fourrey C."/>
            <person name="Henrissat B."/>
            <person name="Grigoriev I."/>
            <person name="Martin F."/>
            <person name="Perotto S."/>
        </authorList>
    </citation>
    <scope>NUCLEOTIDE SEQUENCE [LARGE SCALE GENOMIC DNA]</scope>
    <source>
        <strain evidence="2 3">E</strain>
    </source>
</reference>
<dbReference type="InParanoid" id="A0A2J6SIG0"/>
<dbReference type="RefSeq" id="XP_024727460.1">
    <property type="nucleotide sequence ID" value="XM_024871476.1"/>
</dbReference>
<dbReference type="Proteomes" id="UP000235371">
    <property type="component" value="Unassembled WGS sequence"/>
</dbReference>
<gene>
    <name evidence="2" type="ORF">K444DRAFT_271638</name>
</gene>
<protein>
    <submittedName>
        <fullName evidence="2">Uncharacterized protein</fullName>
    </submittedName>
</protein>
<keyword evidence="3" id="KW-1185">Reference proteome</keyword>
<proteinExistence type="predicted"/>